<dbReference type="SUPFAM" id="SSF51735">
    <property type="entry name" value="NAD(P)-binding Rossmann-fold domains"/>
    <property type="match status" value="1"/>
</dbReference>
<dbReference type="InterPro" id="IPR002347">
    <property type="entry name" value="SDR_fam"/>
</dbReference>
<sequence>MSAAIVRGGNKDDGNGIVELLAKHLDPSRWRETVEKFEEQELQVKFYQLDITDIDSHHKPQNSFKREYPNRLDILVNNAETAYKDDSMAPSKEQAQVTIATTNYTASVDMRLDSLPAMAKNLK</sequence>
<organism evidence="6">
    <name type="scientific">Hymenolepis diminuta</name>
    <name type="common">Rat tapeworm</name>
    <dbReference type="NCBI Taxonomy" id="6216"/>
    <lineage>
        <taxon>Eukaryota</taxon>
        <taxon>Metazoa</taxon>
        <taxon>Spiralia</taxon>
        <taxon>Lophotrochozoa</taxon>
        <taxon>Platyhelminthes</taxon>
        <taxon>Cestoda</taxon>
        <taxon>Eucestoda</taxon>
        <taxon>Cyclophyllidea</taxon>
        <taxon>Hymenolepididae</taxon>
        <taxon>Hymenolepis</taxon>
    </lineage>
</organism>
<evidence type="ECO:0000256" key="1">
    <source>
        <dbReference type="ARBA" id="ARBA00006484"/>
    </source>
</evidence>
<dbReference type="AlphaFoldDB" id="A0A0R3SKI6"/>
<reference evidence="4 5" key="2">
    <citation type="submission" date="2018-11" db="EMBL/GenBank/DDBJ databases">
        <authorList>
            <consortium name="Pathogen Informatics"/>
        </authorList>
    </citation>
    <scope>NUCLEOTIDE SEQUENCE [LARGE SCALE GENOMIC DNA]</scope>
</reference>
<proteinExistence type="inferred from homology"/>
<dbReference type="PANTHER" id="PTHR43963:SF6">
    <property type="entry name" value="CHAIN DEHYDROGENASE FAMILY PROTEIN, PUTATIVE (AFU_ORTHOLOGUE AFUA_3G15350)-RELATED"/>
    <property type="match status" value="1"/>
</dbReference>
<dbReference type="OrthoDB" id="7289984at2759"/>
<dbReference type="WBParaSite" id="HDID_0000545101-mRNA-1">
    <property type="protein sequence ID" value="HDID_0000545101-mRNA-1"/>
    <property type="gene ID" value="HDID_0000545101"/>
</dbReference>
<keyword evidence="3" id="KW-0560">Oxidoreductase</keyword>
<dbReference type="Pfam" id="PF00106">
    <property type="entry name" value="adh_short"/>
    <property type="match status" value="1"/>
</dbReference>
<dbReference type="Proteomes" id="UP000274504">
    <property type="component" value="Unassembled WGS sequence"/>
</dbReference>
<keyword evidence="2" id="KW-0521">NADP</keyword>
<dbReference type="GO" id="GO:0016491">
    <property type="term" value="F:oxidoreductase activity"/>
    <property type="evidence" value="ECO:0007669"/>
    <property type="project" value="UniProtKB-KW"/>
</dbReference>
<protein>
    <submittedName>
        <fullName evidence="6">NAD(P)-binding protein</fullName>
    </submittedName>
</protein>
<name>A0A0R3SKI6_HYMDI</name>
<dbReference type="Gene3D" id="3.40.50.720">
    <property type="entry name" value="NAD(P)-binding Rossmann-like Domain"/>
    <property type="match status" value="1"/>
</dbReference>
<dbReference type="STRING" id="6216.A0A0R3SKI6"/>
<evidence type="ECO:0000313" key="6">
    <source>
        <dbReference type="WBParaSite" id="HDID_0000545101-mRNA-1"/>
    </source>
</evidence>
<reference evidence="6" key="1">
    <citation type="submission" date="2017-02" db="UniProtKB">
        <authorList>
            <consortium name="WormBaseParasite"/>
        </authorList>
    </citation>
    <scope>IDENTIFICATION</scope>
</reference>
<dbReference type="PANTHER" id="PTHR43963">
    <property type="entry name" value="CARBONYL REDUCTASE 1-RELATED"/>
    <property type="match status" value="1"/>
</dbReference>
<evidence type="ECO:0000313" key="5">
    <source>
        <dbReference type="Proteomes" id="UP000274504"/>
    </source>
</evidence>
<comment type="similarity">
    <text evidence="1">Belongs to the short-chain dehydrogenases/reductases (SDR) family.</text>
</comment>
<evidence type="ECO:0000313" key="4">
    <source>
        <dbReference type="EMBL" id="VDL57767.1"/>
    </source>
</evidence>
<evidence type="ECO:0000256" key="3">
    <source>
        <dbReference type="ARBA" id="ARBA00023002"/>
    </source>
</evidence>
<dbReference type="EMBL" id="UYSG01002820">
    <property type="protein sequence ID" value="VDL57767.1"/>
    <property type="molecule type" value="Genomic_DNA"/>
</dbReference>
<evidence type="ECO:0000256" key="2">
    <source>
        <dbReference type="ARBA" id="ARBA00022857"/>
    </source>
</evidence>
<gene>
    <name evidence="4" type="ORF">HDID_LOCUS5449</name>
</gene>
<accession>A0A0R3SKI6</accession>
<dbReference type="InterPro" id="IPR036291">
    <property type="entry name" value="NAD(P)-bd_dom_sf"/>
</dbReference>